<comment type="caution">
    <text evidence="2">The sequence shown here is derived from an EMBL/GenBank/DDBJ whole genome shotgun (WGS) entry which is preliminary data.</text>
</comment>
<accession>A0ABQ8U116</accession>
<organism evidence="2 3">
    <name type="scientific">Paratrimastix pyriformis</name>
    <dbReference type="NCBI Taxonomy" id="342808"/>
    <lineage>
        <taxon>Eukaryota</taxon>
        <taxon>Metamonada</taxon>
        <taxon>Preaxostyla</taxon>
        <taxon>Paratrimastigidae</taxon>
        <taxon>Paratrimastix</taxon>
    </lineage>
</organism>
<dbReference type="EMBL" id="JAPMOS010000387">
    <property type="protein sequence ID" value="KAJ4452787.1"/>
    <property type="molecule type" value="Genomic_DNA"/>
</dbReference>
<keyword evidence="3" id="KW-1185">Reference proteome</keyword>
<reference evidence="2" key="1">
    <citation type="journal article" date="2022" name="bioRxiv">
        <title>Genomics of Preaxostyla Flagellates Illuminates Evolutionary Transitions and the Path Towards Mitochondrial Loss.</title>
        <authorList>
            <person name="Novak L.V.F."/>
            <person name="Treitli S.C."/>
            <person name="Pyrih J."/>
            <person name="Halakuc P."/>
            <person name="Pipaliya S.V."/>
            <person name="Vacek V."/>
            <person name="Brzon O."/>
            <person name="Soukal P."/>
            <person name="Eme L."/>
            <person name="Dacks J.B."/>
            <person name="Karnkowska A."/>
            <person name="Elias M."/>
            <person name="Hampl V."/>
        </authorList>
    </citation>
    <scope>NUCLEOTIDE SEQUENCE</scope>
    <source>
        <strain evidence="2">RCP-MX</strain>
    </source>
</reference>
<keyword evidence="1" id="KW-0812">Transmembrane</keyword>
<feature type="transmembrane region" description="Helical" evidence="1">
    <location>
        <begin position="12"/>
        <end position="32"/>
    </location>
</feature>
<gene>
    <name evidence="2" type="ORF">PAPYR_12949</name>
</gene>
<sequence length="81" mass="9738">MILRYLPKLIRIIFFITWLEFWLNYKFSFPFSDYAWHLILDTSESFPVVPQSFLVVALTFSLVMLSYFVMILLMLSLSLFL</sequence>
<feature type="transmembrane region" description="Helical" evidence="1">
    <location>
        <begin position="52"/>
        <end position="80"/>
    </location>
</feature>
<keyword evidence="1" id="KW-0472">Membrane</keyword>
<protein>
    <submittedName>
        <fullName evidence="2">Uncharacterized protein</fullName>
    </submittedName>
</protein>
<name>A0ABQ8U116_9EUKA</name>
<proteinExistence type="predicted"/>
<keyword evidence="1" id="KW-1133">Transmembrane helix</keyword>
<evidence type="ECO:0000256" key="1">
    <source>
        <dbReference type="SAM" id="Phobius"/>
    </source>
</evidence>
<evidence type="ECO:0000313" key="2">
    <source>
        <dbReference type="EMBL" id="KAJ4452787.1"/>
    </source>
</evidence>
<dbReference type="Proteomes" id="UP001141327">
    <property type="component" value="Unassembled WGS sequence"/>
</dbReference>
<evidence type="ECO:0000313" key="3">
    <source>
        <dbReference type="Proteomes" id="UP001141327"/>
    </source>
</evidence>